<evidence type="ECO:0000259" key="2">
    <source>
        <dbReference type="SMART" id="SM00065"/>
    </source>
</evidence>
<dbReference type="Proteomes" id="UP000320184">
    <property type="component" value="Unassembled WGS sequence"/>
</dbReference>
<dbReference type="EMBL" id="VBOT01000099">
    <property type="protein sequence ID" value="TMQ50438.1"/>
    <property type="molecule type" value="Genomic_DNA"/>
</dbReference>
<evidence type="ECO:0000256" key="1">
    <source>
        <dbReference type="SAM" id="Coils"/>
    </source>
</evidence>
<proteinExistence type="predicted"/>
<dbReference type="InterPro" id="IPR003018">
    <property type="entry name" value="GAF"/>
</dbReference>
<gene>
    <name evidence="3" type="ORF">E6K73_07845</name>
</gene>
<keyword evidence="1" id="KW-0175">Coiled coil</keyword>
<reference evidence="3 4" key="1">
    <citation type="journal article" date="2019" name="Nat. Microbiol.">
        <title>Mediterranean grassland soil C-N compound turnover is dependent on rainfall and depth, and is mediated by genomically divergent microorganisms.</title>
        <authorList>
            <person name="Diamond S."/>
            <person name="Andeer P.F."/>
            <person name="Li Z."/>
            <person name="Crits-Christoph A."/>
            <person name="Burstein D."/>
            <person name="Anantharaman K."/>
            <person name="Lane K.R."/>
            <person name="Thomas B.C."/>
            <person name="Pan C."/>
            <person name="Northen T.R."/>
            <person name="Banfield J.F."/>
        </authorList>
    </citation>
    <scope>NUCLEOTIDE SEQUENCE [LARGE SCALE GENOMIC DNA]</scope>
    <source>
        <strain evidence="3">WS_3</strain>
    </source>
</reference>
<name>A0A538SGE2_UNCEI</name>
<evidence type="ECO:0000313" key="4">
    <source>
        <dbReference type="Proteomes" id="UP000320184"/>
    </source>
</evidence>
<sequence length="431" mass="48149">MSEFLGYLQAIHSDWRAALAFYEVSRDSLVKVYERRGSSLVGRDVTIPVDHLPTRLVRKFFHPSSFFNQGQNRSMLSQLFQGSPYYEPDPVEAPALRSLVPISEWQSCTCLPLADHEDMLALLVIASEKKNAFTSKAMGEIIPIKSMAALALAQHLHQAPGRLDAKVDARAARQAAVEFQDHIRKLNEHAQELEADNRAKSEKLTALAGEIELLDRNSSEYKNELGRVKIALFALEEQTGAATVHLQEAYTELHATQTRMTDLERTVSFMKDVFQVLSQEHDPQEFARTLVSWLCEHFGVERCSLMLLEGDESLRIAAHHGMDPAMVGGIKVRVGQGIAGWVAHNRKPLYVRVREDATSVSHTDQDTYNSDSFICVPLIYNNRLCGVLNLSNKRDGEPFEPIDLDRAVIAGAVVAISVSKQEAARRASAWT</sequence>
<feature type="coiled-coil region" evidence="1">
    <location>
        <begin position="176"/>
        <end position="266"/>
    </location>
</feature>
<dbReference type="Gene3D" id="3.30.450.40">
    <property type="match status" value="1"/>
</dbReference>
<accession>A0A538SGE2</accession>
<dbReference type="AlphaFoldDB" id="A0A538SGE2"/>
<dbReference type="InterPro" id="IPR029016">
    <property type="entry name" value="GAF-like_dom_sf"/>
</dbReference>
<dbReference type="Pfam" id="PF01590">
    <property type="entry name" value="GAF"/>
    <property type="match status" value="1"/>
</dbReference>
<protein>
    <submittedName>
        <fullName evidence="3">GAF domain-containing protein</fullName>
    </submittedName>
</protein>
<evidence type="ECO:0000313" key="3">
    <source>
        <dbReference type="EMBL" id="TMQ50438.1"/>
    </source>
</evidence>
<comment type="caution">
    <text evidence="3">The sequence shown here is derived from an EMBL/GenBank/DDBJ whole genome shotgun (WGS) entry which is preliminary data.</text>
</comment>
<organism evidence="3 4">
    <name type="scientific">Eiseniibacteriota bacterium</name>
    <dbReference type="NCBI Taxonomy" id="2212470"/>
    <lineage>
        <taxon>Bacteria</taxon>
        <taxon>Candidatus Eiseniibacteriota</taxon>
    </lineage>
</organism>
<feature type="domain" description="GAF" evidence="2">
    <location>
        <begin position="282"/>
        <end position="428"/>
    </location>
</feature>
<dbReference type="SUPFAM" id="SSF55781">
    <property type="entry name" value="GAF domain-like"/>
    <property type="match status" value="1"/>
</dbReference>
<dbReference type="SMART" id="SM00065">
    <property type="entry name" value="GAF"/>
    <property type="match status" value="1"/>
</dbReference>